<protein>
    <submittedName>
        <fullName evidence="14">OLC1v1016135C1</fullName>
    </submittedName>
</protein>
<dbReference type="PANTHER" id="PTHR35993">
    <property type="entry name" value="OUTER ENVELOPE PORE PROTEIN 21B, CHLOROPLASTIC"/>
    <property type="match status" value="1"/>
</dbReference>
<comment type="similarity">
    <text evidence="3">Belongs to the plastid outer envelope porin OEP21 (TC 1.B.29) family.</text>
</comment>
<dbReference type="GO" id="GO:0009707">
    <property type="term" value="C:chloroplast outer membrane"/>
    <property type="evidence" value="ECO:0007669"/>
    <property type="project" value="UniProtKB-SubCell"/>
</dbReference>
<evidence type="ECO:0000256" key="1">
    <source>
        <dbReference type="ARBA" id="ARBA00004396"/>
    </source>
</evidence>
<evidence type="ECO:0000313" key="15">
    <source>
        <dbReference type="Proteomes" id="UP001161247"/>
    </source>
</evidence>
<evidence type="ECO:0000256" key="10">
    <source>
        <dbReference type="ARBA" id="ARBA00023065"/>
    </source>
</evidence>
<dbReference type="Proteomes" id="UP001161247">
    <property type="component" value="Chromosome 8"/>
</dbReference>
<evidence type="ECO:0000256" key="12">
    <source>
        <dbReference type="ARBA" id="ARBA00023136"/>
    </source>
</evidence>
<gene>
    <name evidence="14" type="ORF">OLC1_LOCUS21840</name>
</gene>
<sequence>METSIRYGVDSKAIRIHAKEKLPIHSNTHLQLHGELDTRLAAPTFLSAMLRQFYPDFSASVGVGVQYTRKDKIHYSVRGKKEFPVTTDGFFNFHIKGRYDVDQEFRQKKSIGAAEFSWIIYNFKKEQDVRLKVGYEILGKVPYMQIRENNWTFNADVNGKWNIRYDL</sequence>
<comment type="subcellular location">
    <subcellularLocation>
        <location evidence="1">Plastid</location>
        <location evidence="1">Chloroplast outer membrane</location>
        <topology evidence="1">Multi-pass membrane protein</topology>
    </subcellularLocation>
    <subcellularLocation>
        <location evidence="2">Plastid</location>
        <location evidence="2">Etioplast membrane</location>
        <topology evidence="2">Multi-pass membrane protein</topology>
    </subcellularLocation>
</comment>
<keyword evidence="15" id="KW-1185">Reference proteome</keyword>
<evidence type="ECO:0000313" key="14">
    <source>
        <dbReference type="EMBL" id="CAI9115278.1"/>
    </source>
</evidence>
<dbReference type="PANTHER" id="PTHR35993:SF1">
    <property type="entry name" value="OUTER ENVELOPE PORE PROTEIN 21B, CHLOROPLASTIC"/>
    <property type="match status" value="1"/>
</dbReference>
<evidence type="ECO:0000256" key="6">
    <source>
        <dbReference type="ARBA" id="ARBA00022528"/>
    </source>
</evidence>
<evidence type="ECO:0000256" key="8">
    <source>
        <dbReference type="ARBA" id="ARBA00022692"/>
    </source>
</evidence>
<evidence type="ECO:0000256" key="2">
    <source>
        <dbReference type="ARBA" id="ARBA00004441"/>
    </source>
</evidence>
<organism evidence="14 15">
    <name type="scientific">Oldenlandia corymbosa var. corymbosa</name>
    <dbReference type="NCBI Taxonomy" id="529605"/>
    <lineage>
        <taxon>Eukaryota</taxon>
        <taxon>Viridiplantae</taxon>
        <taxon>Streptophyta</taxon>
        <taxon>Embryophyta</taxon>
        <taxon>Tracheophyta</taxon>
        <taxon>Spermatophyta</taxon>
        <taxon>Magnoliopsida</taxon>
        <taxon>eudicotyledons</taxon>
        <taxon>Gunneridae</taxon>
        <taxon>Pentapetalae</taxon>
        <taxon>asterids</taxon>
        <taxon>lamiids</taxon>
        <taxon>Gentianales</taxon>
        <taxon>Rubiaceae</taxon>
        <taxon>Rubioideae</taxon>
        <taxon>Spermacoceae</taxon>
        <taxon>Hedyotis-Oldenlandia complex</taxon>
        <taxon>Oldenlandia</taxon>
    </lineage>
</organism>
<dbReference type="GO" id="GO:0044070">
    <property type="term" value="P:regulation of monoatomic anion transport"/>
    <property type="evidence" value="ECO:0007669"/>
    <property type="project" value="InterPro"/>
</dbReference>
<dbReference type="GO" id="GO:0015288">
    <property type="term" value="F:porin activity"/>
    <property type="evidence" value="ECO:0007669"/>
    <property type="project" value="UniProtKB-KW"/>
</dbReference>
<dbReference type="GO" id="GO:0008308">
    <property type="term" value="F:voltage-gated monoatomic anion channel activity"/>
    <property type="evidence" value="ECO:0007669"/>
    <property type="project" value="InterPro"/>
</dbReference>
<dbReference type="InterPro" id="IPR034575">
    <property type="entry name" value="OEP21"/>
</dbReference>
<evidence type="ECO:0000256" key="4">
    <source>
        <dbReference type="ARBA" id="ARBA00022448"/>
    </source>
</evidence>
<dbReference type="GO" id="GO:0034426">
    <property type="term" value="C:etioplast membrane"/>
    <property type="evidence" value="ECO:0007669"/>
    <property type="project" value="UniProtKB-SubCell"/>
</dbReference>
<keyword evidence="5" id="KW-1134">Transmembrane beta strand</keyword>
<keyword evidence="6" id="KW-0150">Chloroplast</keyword>
<dbReference type="EMBL" id="OX459125">
    <property type="protein sequence ID" value="CAI9115278.1"/>
    <property type="molecule type" value="Genomic_DNA"/>
</dbReference>
<evidence type="ECO:0000256" key="9">
    <source>
        <dbReference type="ARBA" id="ARBA00022805"/>
    </source>
</evidence>
<evidence type="ECO:0000256" key="7">
    <source>
        <dbReference type="ARBA" id="ARBA00022640"/>
    </source>
</evidence>
<dbReference type="AlphaFoldDB" id="A0AAV1E799"/>
<keyword evidence="7" id="KW-0934">Plastid</keyword>
<evidence type="ECO:0000256" key="13">
    <source>
        <dbReference type="ARBA" id="ARBA00024941"/>
    </source>
</evidence>
<accession>A0AAV1E799</accession>
<name>A0AAV1E799_OLDCO</name>
<proteinExistence type="inferred from homology"/>
<comment type="function">
    <text evidence="13">Voltage-dependent rectifying anion channel that facilitates the translocation between chloroplast and cytoplasm of phosphorylated carbohydrates such as triosephosphate, 3-phosphoglycerate and inorganic phosphate (Pi) depending of ATP to triosephosphate ratio in the plastidial intermembrane space; in high triosephosphate/ATP conditions (e.g. photosynthesis), export of triosphosphate from chloroplast (outward rectifying channels), but in high ATP/triosephosphate conditions (e.g. dark phase), import of phosphosolutes (inward rectifying channels).</text>
</comment>
<reference evidence="14" key="1">
    <citation type="submission" date="2023-03" db="EMBL/GenBank/DDBJ databases">
        <authorList>
            <person name="Julca I."/>
        </authorList>
    </citation>
    <scope>NUCLEOTIDE SEQUENCE</scope>
</reference>
<dbReference type="GO" id="GO:0046930">
    <property type="term" value="C:pore complex"/>
    <property type="evidence" value="ECO:0007669"/>
    <property type="project" value="UniProtKB-KW"/>
</dbReference>
<keyword evidence="11" id="KW-0626">Porin</keyword>
<keyword evidence="9" id="KW-1002">Plastid outer membrane</keyword>
<keyword evidence="12" id="KW-0472">Membrane</keyword>
<keyword evidence="8" id="KW-0812">Transmembrane</keyword>
<evidence type="ECO:0000256" key="11">
    <source>
        <dbReference type="ARBA" id="ARBA00023114"/>
    </source>
</evidence>
<evidence type="ECO:0000256" key="5">
    <source>
        <dbReference type="ARBA" id="ARBA00022452"/>
    </source>
</evidence>
<keyword evidence="4" id="KW-0813">Transport</keyword>
<evidence type="ECO:0000256" key="3">
    <source>
        <dbReference type="ARBA" id="ARBA00009945"/>
    </source>
</evidence>
<keyword evidence="10" id="KW-0406">Ion transport</keyword>